<dbReference type="EMBL" id="JAIWYP010000008">
    <property type="protein sequence ID" value="KAH3790283.1"/>
    <property type="molecule type" value="Genomic_DNA"/>
</dbReference>
<dbReference type="InterPro" id="IPR019787">
    <property type="entry name" value="Znf_PHD-finger"/>
</dbReference>
<reference evidence="6" key="1">
    <citation type="journal article" date="2019" name="bioRxiv">
        <title>The Genome of the Zebra Mussel, Dreissena polymorpha: A Resource for Invasive Species Research.</title>
        <authorList>
            <person name="McCartney M.A."/>
            <person name="Auch B."/>
            <person name="Kono T."/>
            <person name="Mallez S."/>
            <person name="Zhang Y."/>
            <person name="Obille A."/>
            <person name="Becker A."/>
            <person name="Abrahante J.E."/>
            <person name="Garbe J."/>
            <person name="Badalamenti J.P."/>
            <person name="Herman A."/>
            <person name="Mangelson H."/>
            <person name="Liachko I."/>
            <person name="Sullivan S."/>
            <person name="Sone E.D."/>
            <person name="Koren S."/>
            <person name="Silverstein K.A.T."/>
            <person name="Beckman K.B."/>
            <person name="Gohl D.M."/>
        </authorList>
    </citation>
    <scope>NUCLEOTIDE SEQUENCE</scope>
    <source>
        <strain evidence="6">Duluth1</strain>
        <tissue evidence="6">Whole animal</tissue>
    </source>
</reference>
<dbReference type="PROSITE" id="PS50016">
    <property type="entry name" value="ZF_PHD_2"/>
    <property type="match status" value="1"/>
</dbReference>
<evidence type="ECO:0000313" key="7">
    <source>
        <dbReference type="Proteomes" id="UP000828390"/>
    </source>
</evidence>
<name>A0A9D4F213_DREPO</name>
<dbReference type="Proteomes" id="UP000828390">
    <property type="component" value="Unassembled WGS sequence"/>
</dbReference>
<accession>A0A9D4F213</accession>
<sequence>MACEYHCVYCARNVGEEDKAISCDECERWQHLSCETGVSLRQYRKMMKGNAVVTWKCCECSRLVEVPPEVPAIVDFPIDDTPEVPEIVEIPMDVPPEVPEATNDISVLSDLSTDSRSDEVEDRTFNVNNREINQPNVPLDVSLRGRPLDTVIQEDGPVTYEGVTGGTKRGGKKLISSDGHSYTAKVCKNKQL</sequence>
<keyword evidence="3" id="KW-0862">Zinc</keyword>
<evidence type="ECO:0000256" key="4">
    <source>
        <dbReference type="PROSITE-ProRule" id="PRU00146"/>
    </source>
</evidence>
<keyword evidence="7" id="KW-1185">Reference proteome</keyword>
<dbReference type="InterPro" id="IPR011011">
    <property type="entry name" value="Znf_FYVE_PHD"/>
</dbReference>
<dbReference type="AlphaFoldDB" id="A0A9D4F213"/>
<dbReference type="InterPro" id="IPR013083">
    <property type="entry name" value="Znf_RING/FYVE/PHD"/>
</dbReference>
<proteinExistence type="predicted"/>
<evidence type="ECO:0000256" key="2">
    <source>
        <dbReference type="ARBA" id="ARBA00022771"/>
    </source>
</evidence>
<evidence type="ECO:0000256" key="1">
    <source>
        <dbReference type="ARBA" id="ARBA00022723"/>
    </source>
</evidence>
<evidence type="ECO:0000313" key="6">
    <source>
        <dbReference type="EMBL" id="KAH3790283.1"/>
    </source>
</evidence>
<dbReference type="PROSITE" id="PS01359">
    <property type="entry name" value="ZF_PHD_1"/>
    <property type="match status" value="1"/>
</dbReference>
<gene>
    <name evidence="6" type="ORF">DPMN_168479</name>
</gene>
<comment type="caution">
    <text evidence="6">The sequence shown here is derived from an EMBL/GenBank/DDBJ whole genome shotgun (WGS) entry which is preliminary data.</text>
</comment>
<dbReference type="Gene3D" id="3.30.40.10">
    <property type="entry name" value="Zinc/RING finger domain, C3HC4 (zinc finger)"/>
    <property type="match status" value="1"/>
</dbReference>
<reference evidence="6" key="2">
    <citation type="submission" date="2020-11" db="EMBL/GenBank/DDBJ databases">
        <authorList>
            <person name="McCartney M.A."/>
            <person name="Auch B."/>
            <person name="Kono T."/>
            <person name="Mallez S."/>
            <person name="Becker A."/>
            <person name="Gohl D.M."/>
            <person name="Silverstein K.A.T."/>
            <person name="Koren S."/>
            <person name="Bechman K.B."/>
            <person name="Herman A."/>
            <person name="Abrahante J.E."/>
            <person name="Garbe J."/>
        </authorList>
    </citation>
    <scope>NUCLEOTIDE SEQUENCE</scope>
    <source>
        <strain evidence="6">Duluth1</strain>
        <tissue evidence="6">Whole animal</tissue>
    </source>
</reference>
<keyword evidence="1" id="KW-0479">Metal-binding</keyword>
<keyword evidence="2 4" id="KW-0863">Zinc-finger</keyword>
<feature type="domain" description="PHD-type" evidence="5">
    <location>
        <begin position="4"/>
        <end position="63"/>
    </location>
</feature>
<dbReference type="InterPro" id="IPR019786">
    <property type="entry name" value="Zinc_finger_PHD-type_CS"/>
</dbReference>
<organism evidence="6 7">
    <name type="scientific">Dreissena polymorpha</name>
    <name type="common">Zebra mussel</name>
    <name type="synonym">Mytilus polymorpha</name>
    <dbReference type="NCBI Taxonomy" id="45954"/>
    <lineage>
        <taxon>Eukaryota</taxon>
        <taxon>Metazoa</taxon>
        <taxon>Spiralia</taxon>
        <taxon>Lophotrochozoa</taxon>
        <taxon>Mollusca</taxon>
        <taxon>Bivalvia</taxon>
        <taxon>Autobranchia</taxon>
        <taxon>Heteroconchia</taxon>
        <taxon>Euheterodonta</taxon>
        <taxon>Imparidentia</taxon>
        <taxon>Neoheterodontei</taxon>
        <taxon>Myida</taxon>
        <taxon>Dreissenoidea</taxon>
        <taxon>Dreissenidae</taxon>
        <taxon>Dreissena</taxon>
    </lineage>
</organism>
<dbReference type="GO" id="GO:0008270">
    <property type="term" value="F:zinc ion binding"/>
    <property type="evidence" value="ECO:0007669"/>
    <property type="project" value="UniProtKB-KW"/>
</dbReference>
<dbReference type="SUPFAM" id="SSF57903">
    <property type="entry name" value="FYVE/PHD zinc finger"/>
    <property type="match status" value="1"/>
</dbReference>
<evidence type="ECO:0000256" key="3">
    <source>
        <dbReference type="ARBA" id="ARBA00022833"/>
    </source>
</evidence>
<protein>
    <recommendedName>
        <fullName evidence="5">PHD-type domain-containing protein</fullName>
    </recommendedName>
</protein>
<evidence type="ECO:0000259" key="5">
    <source>
        <dbReference type="PROSITE" id="PS50016"/>
    </source>
</evidence>